<dbReference type="GO" id="GO:0006508">
    <property type="term" value="P:proteolysis"/>
    <property type="evidence" value="ECO:0007669"/>
    <property type="project" value="InterPro"/>
</dbReference>
<evidence type="ECO:0000256" key="5">
    <source>
        <dbReference type="SAM" id="Phobius"/>
    </source>
</evidence>
<dbReference type="GO" id="GO:0005737">
    <property type="term" value="C:cytoplasm"/>
    <property type="evidence" value="ECO:0007669"/>
    <property type="project" value="TreeGrafter"/>
</dbReference>
<dbReference type="InterPro" id="IPR045357">
    <property type="entry name" value="Aminopeptidase_N-like_N"/>
</dbReference>
<dbReference type="PANTHER" id="PTHR11533">
    <property type="entry name" value="PROTEASE M1 ZINC METALLOPROTEASE"/>
    <property type="match status" value="1"/>
</dbReference>
<keyword evidence="5" id="KW-1133">Transmembrane helix</keyword>
<feature type="compositionally biased region" description="Low complexity" evidence="4">
    <location>
        <begin position="230"/>
        <end position="266"/>
    </location>
</feature>
<evidence type="ECO:0000313" key="8">
    <source>
        <dbReference type="EMBL" id="KAF2903574.1"/>
    </source>
</evidence>
<feature type="domain" description="Aminopeptidase N-like N-terminal" evidence="7">
    <location>
        <begin position="99"/>
        <end position="156"/>
    </location>
</feature>
<feature type="compositionally biased region" description="Polar residues" evidence="4">
    <location>
        <begin position="197"/>
        <end position="222"/>
    </location>
</feature>
<dbReference type="CDD" id="cd09601">
    <property type="entry name" value="M1_APN-Q_like"/>
    <property type="match status" value="1"/>
</dbReference>
<keyword evidence="2" id="KW-0336">GPI-anchor</keyword>
<dbReference type="GO" id="GO:0042277">
    <property type="term" value="F:peptide binding"/>
    <property type="evidence" value="ECO:0007669"/>
    <property type="project" value="TreeGrafter"/>
</dbReference>
<dbReference type="InterPro" id="IPR014782">
    <property type="entry name" value="Peptidase_M1_dom"/>
</dbReference>
<keyword evidence="5" id="KW-0812">Transmembrane</keyword>
<dbReference type="GO" id="GO:0070006">
    <property type="term" value="F:metalloaminopeptidase activity"/>
    <property type="evidence" value="ECO:0007669"/>
    <property type="project" value="TreeGrafter"/>
</dbReference>
<evidence type="ECO:0000256" key="2">
    <source>
        <dbReference type="ARBA" id="ARBA00022622"/>
    </source>
</evidence>
<evidence type="ECO:0000256" key="1">
    <source>
        <dbReference type="ARBA" id="ARBA00004609"/>
    </source>
</evidence>
<reference evidence="8" key="1">
    <citation type="submission" date="2019-08" db="EMBL/GenBank/DDBJ databases">
        <title>The genome of the North American firefly Photinus pyralis.</title>
        <authorList>
            <consortium name="Photinus pyralis genome working group"/>
            <person name="Fallon T.R."/>
            <person name="Sander Lower S.E."/>
            <person name="Weng J.-K."/>
        </authorList>
    </citation>
    <scope>NUCLEOTIDE SEQUENCE</scope>
    <source>
        <strain evidence="8">TRF0915ILg1</strain>
        <tissue evidence="8">Whole body</tissue>
    </source>
</reference>
<dbReference type="GO" id="GO:0005886">
    <property type="term" value="C:plasma membrane"/>
    <property type="evidence" value="ECO:0007669"/>
    <property type="project" value="UniProtKB-SubCell"/>
</dbReference>
<dbReference type="InterPro" id="IPR034016">
    <property type="entry name" value="M1_APN-typ"/>
</dbReference>
<dbReference type="OrthoDB" id="6763232at2759"/>
<dbReference type="GO" id="GO:0098552">
    <property type="term" value="C:side of membrane"/>
    <property type="evidence" value="ECO:0007669"/>
    <property type="project" value="UniProtKB-KW"/>
</dbReference>
<evidence type="ECO:0000259" key="6">
    <source>
        <dbReference type="Pfam" id="PF01433"/>
    </source>
</evidence>
<dbReference type="InterPro" id="IPR042097">
    <property type="entry name" value="Aminopeptidase_N-like_N_sf"/>
</dbReference>
<keyword evidence="3" id="KW-0449">Lipoprotein</keyword>
<dbReference type="PRINTS" id="PR00756">
    <property type="entry name" value="ALADIPTASE"/>
</dbReference>
<dbReference type="Gene3D" id="2.60.40.1730">
    <property type="entry name" value="tricorn interacting facor f3 domain"/>
    <property type="match status" value="2"/>
</dbReference>
<evidence type="ECO:0000259" key="7">
    <source>
        <dbReference type="Pfam" id="PF17900"/>
    </source>
</evidence>
<dbReference type="InterPro" id="IPR050344">
    <property type="entry name" value="Peptidase_M1_aminopeptidases"/>
</dbReference>
<evidence type="ECO:0000256" key="4">
    <source>
        <dbReference type="SAM" id="MobiDB-lite"/>
    </source>
</evidence>
<dbReference type="Proteomes" id="UP000801492">
    <property type="component" value="Unassembled WGS sequence"/>
</dbReference>
<dbReference type="GO" id="GO:0008270">
    <property type="term" value="F:zinc ion binding"/>
    <property type="evidence" value="ECO:0007669"/>
    <property type="project" value="InterPro"/>
</dbReference>
<feature type="transmembrane region" description="Helical" evidence="5">
    <location>
        <begin position="40"/>
        <end position="61"/>
    </location>
</feature>
<feature type="domain" description="Aminopeptidase N-like N-terminal" evidence="7">
    <location>
        <begin position="362"/>
        <end position="498"/>
    </location>
</feature>
<dbReference type="SUPFAM" id="SSF55486">
    <property type="entry name" value="Metalloproteases ('zincins'), catalytic domain"/>
    <property type="match status" value="1"/>
</dbReference>
<dbReference type="GO" id="GO:0043171">
    <property type="term" value="P:peptide catabolic process"/>
    <property type="evidence" value="ECO:0007669"/>
    <property type="project" value="TreeGrafter"/>
</dbReference>
<dbReference type="InterPro" id="IPR001930">
    <property type="entry name" value="Peptidase_M1"/>
</dbReference>
<dbReference type="EMBL" id="VTPC01000992">
    <property type="protein sequence ID" value="KAF2903574.1"/>
    <property type="molecule type" value="Genomic_DNA"/>
</dbReference>
<feature type="compositionally biased region" description="Pro residues" evidence="4">
    <location>
        <begin position="343"/>
        <end position="355"/>
    </location>
</feature>
<protein>
    <recommendedName>
        <fullName evidence="10">Aminopeptidase N</fullName>
    </recommendedName>
</protein>
<dbReference type="GO" id="GO:0005615">
    <property type="term" value="C:extracellular space"/>
    <property type="evidence" value="ECO:0007669"/>
    <property type="project" value="TreeGrafter"/>
</dbReference>
<keyword evidence="2" id="KW-0325">Glycoprotein</keyword>
<evidence type="ECO:0000256" key="3">
    <source>
        <dbReference type="ARBA" id="ARBA00023288"/>
    </source>
</evidence>
<dbReference type="Pfam" id="PF17900">
    <property type="entry name" value="Peptidase_M1_N"/>
    <property type="match status" value="2"/>
</dbReference>
<organism evidence="8 9">
    <name type="scientific">Ignelater luminosus</name>
    <name type="common">Cucubano</name>
    <name type="synonym">Pyrophorus luminosus</name>
    <dbReference type="NCBI Taxonomy" id="2038154"/>
    <lineage>
        <taxon>Eukaryota</taxon>
        <taxon>Metazoa</taxon>
        <taxon>Ecdysozoa</taxon>
        <taxon>Arthropoda</taxon>
        <taxon>Hexapoda</taxon>
        <taxon>Insecta</taxon>
        <taxon>Pterygota</taxon>
        <taxon>Neoptera</taxon>
        <taxon>Endopterygota</taxon>
        <taxon>Coleoptera</taxon>
        <taxon>Polyphaga</taxon>
        <taxon>Elateriformia</taxon>
        <taxon>Elateroidea</taxon>
        <taxon>Elateridae</taxon>
        <taxon>Agrypninae</taxon>
        <taxon>Pyrophorini</taxon>
        <taxon>Ignelater</taxon>
    </lineage>
</organism>
<comment type="caution">
    <text evidence="8">The sequence shown here is derived from an EMBL/GenBank/DDBJ whole genome shotgun (WGS) entry which is preliminary data.</text>
</comment>
<feature type="compositionally biased region" description="Polar residues" evidence="4">
    <location>
        <begin position="176"/>
        <end position="191"/>
    </location>
</feature>
<feature type="compositionally biased region" description="Low complexity" evidence="4">
    <location>
        <begin position="301"/>
        <end position="315"/>
    </location>
</feature>
<name>A0A8K0DG69_IGNLU</name>
<sequence>MGGRKAGFNTNRSEFMHENALDGDIEYQRTGGCFVTTKKAIFLAIIAILALIAVGAVIYFYGTHSKTNEEDGSLDIEKLLNESLHNNNQEDFRLPSYIQPLHYRLRIHPYLDEPNLNNFTFTGRVTITLQCTKLTKKIVLNSEDLEIFSDKVKITTTKDLRLRSLSQVIDTQAVTNSSPSIVPQPNINQENPAVPQTDINRMTGFQPNSQDVITPIQNTSNAEVPPSNPVPSVNLVPPSNPVSPSNSQLPSNPELPSNPILPPNSVELPDAVPTVAGLPTSPQPTPLTPMTFRNSDSEPIANASNNTNSLNSENTFPILDVNSNNSSNESNNDNTDTVVISPNPSPVSPQFPPSSSPDSVYDTAKIINIDIKRQEEDKKISTYEIHVGSALQPGVNYTLDIEFSGKILNNLVGLYKTSYTDSEGRKRWLATTQFQPIFARRVFPCFDEPSFRSSFEISIGRRTNMITLSNMALKESEPMVNHTGWVWDHFENSPPMSPHLVAFTICDFDSVKPPSLDAGPVFRIWAPKQSLINAQYAIEIAPKILSYMQNYFGVKYPLSKIDLVAVPELSRTATESWGLISFR</sequence>
<proteinExistence type="predicted"/>
<feature type="region of interest" description="Disordered" evidence="4">
    <location>
        <begin position="176"/>
        <end position="359"/>
    </location>
</feature>
<accession>A0A8K0DG69</accession>
<comment type="subcellular location">
    <subcellularLocation>
        <location evidence="1">Cell membrane</location>
        <topology evidence="1">Lipid-anchor</topology>
        <topology evidence="1">GPI-anchor</topology>
    </subcellularLocation>
</comment>
<keyword evidence="9" id="KW-1185">Reference proteome</keyword>
<gene>
    <name evidence="8" type="ORF">ILUMI_02609</name>
</gene>
<dbReference type="Pfam" id="PF01433">
    <property type="entry name" value="Peptidase_M1"/>
    <property type="match status" value="1"/>
</dbReference>
<feature type="compositionally biased region" description="Low complexity" evidence="4">
    <location>
        <begin position="322"/>
        <end position="342"/>
    </location>
</feature>
<dbReference type="AlphaFoldDB" id="A0A8K0DG69"/>
<evidence type="ECO:0008006" key="10">
    <source>
        <dbReference type="Google" id="ProtNLM"/>
    </source>
</evidence>
<evidence type="ECO:0000313" key="9">
    <source>
        <dbReference type="Proteomes" id="UP000801492"/>
    </source>
</evidence>
<dbReference type="Gene3D" id="3.30.2010.30">
    <property type="match status" value="1"/>
</dbReference>
<dbReference type="SUPFAM" id="SSF63737">
    <property type="entry name" value="Leukotriene A4 hydrolase N-terminal domain"/>
    <property type="match status" value="2"/>
</dbReference>
<keyword evidence="5" id="KW-0472">Membrane</keyword>
<feature type="domain" description="Peptidase M1 membrane alanine aminopeptidase" evidence="6">
    <location>
        <begin position="536"/>
        <end position="582"/>
    </location>
</feature>
<dbReference type="PANTHER" id="PTHR11533:SF294">
    <property type="entry name" value="THYROTROPIN-RELEASING HORMONE-DEGRADING ECTOENZYME"/>
    <property type="match status" value="1"/>
</dbReference>